<keyword evidence="3" id="KW-1185">Reference proteome</keyword>
<gene>
    <name evidence="2" type="ORF">D7B24_000073</name>
</gene>
<organism evidence="2 3">
    <name type="scientific">Verticillium nonalfalfae</name>
    <dbReference type="NCBI Taxonomy" id="1051616"/>
    <lineage>
        <taxon>Eukaryota</taxon>
        <taxon>Fungi</taxon>
        <taxon>Dikarya</taxon>
        <taxon>Ascomycota</taxon>
        <taxon>Pezizomycotina</taxon>
        <taxon>Sordariomycetes</taxon>
        <taxon>Hypocreomycetidae</taxon>
        <taxon>Glomerellales</taxon>
        <taxon>Plectosphaerellaceae</taxon>
        <taxon>Verticillium</taxon>
    </lineage>
</organism>
<feature type="compositionally biased region" description="Polar residues" evidence="1">
    <location>
        <begin position="718"/>
        <end position="734"/>
    </location>
</feature>
<dbReference type="AlphaFoldDB" id="A0A3M9YQ52"/>
<feature type="compositionally biased region" description="Low complexity" evidence="1">
    <location>
        <begin position="365"/>
        <end position="382"/>
    </location>
</feature>
<evidence type="ECO:0000313" key="3">
    <source>
        <dbReference type="Proteomes" id="UP000267145"/>
    </source>
</evidence>
<feature type="region of interest" description="Disordered" evidence="1">
    <location>
        <begin position="705"/>
        <end position="734"/>
    </location>
</feature>
<feature type="region of interest" description="Disordered" evidence="1">
    <location>
        <begin position="634"/>
        <end position="679"/>
    </location>
</feature>
<dbReference type="Proteomes" id="UP000267145">
    <property type="component" value="Unassembled WGS sequence"/>
</dbReference>
<protein>
    <submittedName>
        <fullName evidence="2">Uncharacterized protein</fullName>
    </submittedName>
</protein>
<dbReference type="EMBL" id="RBVV01000001">
    <property type="protein sequence ID" value="RNJ61220.1"/>
    <property type="molecule type" value="Genomic_DNA"/>
</dbReference>
<feature type="compositionally biased region" description="Polar residues" evidence="1">
    <location>
        <begin position="422"/>
        <end position="435"/>
    </location>
</feature>
<feature type="compositionally biased region" description="Low complexity" evidence="1">
    <location>
        <begin position="87"/>
        <end position="99"/>
    </location>
</feature>
<feature type="compositionally biased region" description="Basic residues" evidence="1">
    <location>
        <begin position="106"/>
        <end position="119"/>
    </location>
</feature>
<evidence type="ECO:0000313" key="2">
    <source>
        <dbReference type="EMBL" id="RNJ61220.1"/>
    </source>
</evidence>
<reference evidence="2 3" key="1">
    <citation type="submission" date="2018-10" db="EMBL/GenBank/DDBJ databases">
        <title>Genome sequence of Verticillium nonalfalfae VnAa140.</title>
        <authorList>
            <person name="Stajich J.E."/>
            <person name="Kasson M.T."/>
        </authorList>
    </citation>
    <scope>NUCLEOTIDE SEQUENCE [LARGE SCALE GENOMIC DNA]</scope>
    <source>
        <strain evidence="2 3">VnAa140</strain>
    </source>
</reference>
<feature type="compositionally biased region" description="Polar residues" evidence="1">
    <location>
        <begin position="634"/>
        <end position="648"/>
    </location>
</feature>
<sequence>MNERRRHNKGSILATLGEALGISSRREGDKYQRVARSSSRKHLRDTAPRDLYNVEVYPQRRNGQGGRKSSYVSSPYPSELKIRGAVSSDGDSDTSGASSDTDERHPKKHSLATNHRRRIILGQKESSSSSSTCRAESTSPGNYRLVPSDMAESTFSIFEDVKSNSKHRHNLLPKEEFRKAIAEFEKDYTHKLESSKIVGSKQADKEMADSTRRPLCASNSVGNQGGKDFLSDDETVVDATDLHVRENTLIGRSRSSMMLDGHFCAGCGIRRATRHQEERAQSASDTAWKNLCQPCLKKYCDGNKYAVDAFGHLCWGCGFARSAHFHKQHPVGEGNPVPNICSFCRLQRSRKSEMLKLEPVKKPSSTKMRSSVAKSSSAEVAKTQGPYTPKRSTASTSHTISLPLGRHRRRRSRGQSLVKEASPSTPSSIYRQPTVESDLDTSESDCEASTVSTDVVLEPKPATAAVVEEDQPPPVERCMKAAPAIVKTAQYHSPLINGQGQKTRRPREIFTKPAPGFPQTFHETEHVRQRMYEKTEPLMAQGSGASLHSQANAVKVAQDSTGTSDPFVEYMSQGRAPDDKCSAQCDTPQHGHRPQQYGHDSFAQNEMYIHSSGTSYQEKQRIARERAYYFANMSAQRSTSQHPRSSNAFRGPANPEHSGVRPSTSGCDGRFEPGNQPRESHYLFEDSIPFFSTRSHRQPVFPEPGFVKELLSDDESASPGSTKANVGQTLTALE</sequence>
<comment type="caution">
    <text evidence="2">The sequence shown here is derived from an EMBL/GenBank/DDBJ whole genome shotgun (WGS) entry which is preliminary data.</text>
</comment>
<dbReference type="GeneID" id="39603762"/>
<evidence type="ECO:0000256" key="1">
    <source>
        <dbReference type="SAM" id="MobiDB-lite"/>
    </source>
</evidence>
<feature type="compositionally biased region" description="Polar residues" evidence="1">
    <location>
        <begin position="390"/>
        <end position="400"/>
    </location>
</feature>
<feature type="region of interest" description="Disordered" evidence="1">
    <location>
        <begin position="23"/>
        <end position="146"/>
    </location>
</feature>
<feature type="region of interest" description="Disordered" evidence="1">
    <location>
        <begin position="358"/>
        <end position="443"/>
    </location>
</feature>
<feature type="compositionally biased region" description="Polar residues" evidence="1">
    <location>
        <begin position="132"/>
        <end position="141"/>
    </location>
</feature>
<dbReference type="RefSeq" id="XP_028499378.1">
    <property type="nucleotide sequence ID" value="XM_028634338.1"/>
</dbReference>
<proteinExistence type="predicted"/>
<accession>A0A3M9YQ52</accession>
<feature type="region of interest" description="Disordered" evidence="1">
    <location>
        <begin position="574"/>
        <end position="595"/>
    </location>
</feature>
<dbReference type="STRING" id="1051616.A0A3M9YQ52"/>
<name>A0A3M9YQ52_9PEZI</name>